<name>A0A2S1JIV8_KLEPN</name>
<reference evidence="1" key="1">
    <citation type="submission" date="2017-05" db="EMBL/GenBank/DDBJ databases">
        <title>Complete sequence of p1642-1.</title>
        <authorList>
            <person name="Zhao Y."/>
            <person name="Liang Y."/>
            <person name="Sun Q."/>
            <person name="Chen S."/>
            <person name="Tong Y."/>
        </authorList>
    </citation>
    <scope>NUCLEOTIDE SEQUENCE</scope>
    <source>
        <strain evidence="1">1642</strain>
        <plasmid evidence="1">p1642-1</plasmid>
    </source>
</reference>
<protein>
    <recommendedName>
        <fullName evidence="2">Conjugal transfer protein TrbJ</fullName>
    </recommendedName>
</protein>
<dbReference type="EMBL" id="MF156695">
    <property type="protein sequence ID" value="AWF78342.1"/>
    <property type="molecule type" value="Genomic_DNA"/>
</dbReference>
<sequence>MQSELKSFSEGSAVLVKNIWLAGSLWTVFIETFSINEDTYSKWVFINEDEPIPHPSMEYNDFSIKMQRYIERIQRSAKSDWAIFNLYAVGFSHASISKITGVGVQTSKNTVSKIKKELSFDNRDYIIMSSIYTLSYGKFISNVVSILKDGVNFLLNQKYHRYF</sequence>
<geneLocation type="plasmid" evidence="1">
    <name>p1642-1</name>
</geneLocation>
<organism evidence="1">
    <name type="scientific">Klebsiella pneumoniae</name>
    <dbReference type="NCBI Taxonomy" id="573"/>
    <lineage>
        <taxon>Bacteria</taxon>
        <taxon>Pseudomonadati</taxon>
        <taxon>Pseudomonadota</taxon>
        <taxon>Gammaproteobacteria</taxon>
        <taxon>Enterobacterales</taxon>
        <taxon>Enterobacteriaceae</taxon>
        <taxon>Klebsiella/Raoultella group</taxon>
        <taxon>Klebsiella</taxon>
        <taxon>Klebsiella pneumoniae complex</taxon>
    </lineage>
</organism>
<evidence type="ECO:0008006" key="2">
    <source>
        <dbReference type="Google" id="ProtNLM"/>
    </source>
</evidence>
<proteinExistence type="predicted"/>
<accession>A0A2S1JIV8</accession>
<keyword evidence="1" id="KW-0614">Plasmid</keyword>
<dbReference type="Gene3D" id="3.30.450.20">
    <property type="entry name" value="PAS domain"/>
    <property type="match status" value="1"/>
</dbReference>
<dbReference type="AlphaFoldDB" id="A0A2S1JIV8"/>
<evidence type="ECO:0000313" key="1">
    <source>
        <dbReference type="EMBL" id="AWF78342.1"/>
    </source>
</evidence>